<dbReference type="GO" id="GO:0042276">
    <property type="term" value="P:error-prone translesion synthesis"/>
    <property type="evidence" value="ECO:0007669"/>
    <property type="project" value="InterPro"/>
</dbReference>
<dbReference type="EC" id="2.7.7.7" evidence="2"/>
<evidence type="ECO:0000256" key="3">
    <source>
        <dbReference type="ARBA" id="ARBA00022478"/>
    </source>
</evidence>
<accession>A0A851ZT02</accession>
<evidence type="ECO:0000256" key="2">
    <source>
        <dbReference type="ARBA" id="ARBA00012417"/>
    </source>
</evidence>
<feature type="non-terminal residue" evidence="10">
    <location>
        <position position="548"/>
    </location>
</feature>
<dbReference type="GO" id="GO:0003887">
    <property type="term" value="F:DNA-directed DNA polymerase activity"/>
    <property type="evidence" value="ECO:0007669"/>
    <property type="project" value="UniProtKB-KW"/>
</dbReference>
<gene>
    <name evidence="10" type="primary">Primpol</name>
    <name evidence="10" type="ORF">CALORN_R03252</name>
</gene>
<dbReference type="GO" id="GO:0005634">
    <property type="term" value="C:nucleus"/>
    <property type="evidence" value="ECO:0007669"/>
    <property type="project" value="TreeGrafter"/>
</dbReference>
<organism evidence="10 11">
    <name type="scientific">Calcarius ornatus</name>
    <name type="common">Chestnut-collared longspur</name>
    <dbReference type="NCBI Taxonomy" id="198940"/>
    <lineage>
        <taxon>Eukaryota</taxon>
        <taxon>Metazoa</taxon>
        <taxon>Chordata</taxon>
        <taxon>Craniata</taxon>
        <taxon>Vertebrata</taxon>
        <taxon>Euteleostomi</taxon>
        <taxon>Archelosauria</taxon>
        <taxon>Archosauria</taxon>
        <taxon>Dinosauria</taxon>
        <taxon>Saurischia</taxon>
        <taxon>Theropoda</taxon>
        <taxon>Coelurosauria</taxon>
        <taxon>Aves</taxon>
        <taxon>Neognathae</taxon>
        <taxon>Neoaves</taxon>
        <taxon>Telluraves</taxon>
        <taxon>Australaves</taxon>
        <taxon>Passeriformes</taxon>
        <taxon>Passeroidea</taxon>
        <taxon>Fringillidae</taxon>
        <taxon>Emberizinae</taxon>
        <taxon>Emberizini</taxon>
        <taxon>Calcarius</taxon>
    </lineage>
</organism>
<feature type="non-terminal residue" evidence="10">
    <location>
        <position position="1"/>
    </location>
</feature>
<dbReference type="Pfam" id="PF03121">
    <property type="entry name" value="Herpes_UL52"/>
    <property type="match status" value="1"/>
</dbReference>
<dbReference type="GO" id="GO:0005759">
    <property type="term" value="C:mitochondrial matrix"/>
    <property type="evidence" value="ECO:0007669"/>
    <property type="project" value="TreeGrafter"/>
</dbReference>
<evidence type="ECO:0000313" key="11">
    <source>
        <dbReference type="Proteomes" id="UP000603627"/>
    </source>
</evidence>
<evidence type="ECO:0000256" key="8">
    <source>
        <dbReference type="ARBA" id="ARBA00047303"/>
    </source>
</evidence>
<comment type="similarity">
    <text evidence="1">Belongs to the eukaryotic-type primase small subunit family.</text>
</comment>
<evidence type="ECO:0000256" key="1">
    <source>
        <dbReference type="ARBA" id="ARBA00009762"/>
    </source>
</evidence>
<keyword evidence="3" id="KW-0804">Transcription</keyword>
<dbReference type="AlphaFoldDB" id="A0A851ZT02"/>
<proteinExistence type="inferred from homology"/>
<feature type="region of interest" description="Disordered" evidence="9">
    <location>
        <begin position="467"/>
        <end position="490"/>
    </location>
</feature>
<reference evidence="10" key="1">
    <citation type="submission" date="2019-09" db="EMBL/GenBank/DDBJ databases">
        <title>Bird 10,000 Genomes (B10K) Project - Family phase.</title>
        <authorList>
            <person name="Zhang G."/>
        </authorList>
    </citation>
    <scope>NUCLEOTIDE SEQUENCE</scope>
    <source>
        <strain evidence="10">B10K-DU-015-28</strain>
        <tissue evidence="10">Muscle</tissue>
    </source>
</reference>
<dbReference type="GO" id="GO:0000428">
    <property type="term" value="C:DNA-directed RNA polymerase complex"/>
    <property type="evidence" value="ECO:0007669"/>
    <property type="project" value="UniProtKB-KW"/>
</dbReference>
<comment type="caution">
    <text evidence="10">The sequence shown here is derived from an EMBL/GenBank/DDBJ whole genome shotgun (WGS) entry which is preliminary data.</text>
</comment>
<evidence type="ECO:0000313" key="10">
    <source>
        <dbReference type="EMBL" id="NXE61002.1"/>
    </source>
</evidence>
<dbReference type="GO" id="GO:0031297">
    <property type="term" value="P:replication fork processing"/>
    <property type="evidence" value="ECO:0007669"/>
    <property type="project" value="TreeGrafter"/>
</dbReference>
<keyword evidence="4" id="KW-0808">Transferase</keyword>
<evidence type="ECO:0000256" key="4">
    <source>
        <dbReference type="ARBA" id="ARBA00022932"/>
    </source>
</evidence>
<feature type="compositionally biased region" description="Low complexity" evidence="9">
    <location>
        <begin position="477"/>
        <end position="490"/>
    </location>
</feature>
<keyword evidence="4" id="KW-0548">Nucleotidyltransferase</keyword>
<evidence type="ECO:0000256" key="9">
    <source>
        <dbReference type="SAM" id="MobiDB-lite"/>
    </source>
</evidence>
<keyword evidence="11" id="KW-1185">Reference proteome</keyword>
<sequence>MKRKWQERLKKVEELASHYERNPLPTVYRPRLSKPSMPSSVWKIFSRQAEAFNYVKACDEDVHVFALEKNTESGQRFYLVTTYEELWFYYTQGCKTSLMHCYEVIPEKDACKLYFDLEFYKPANPDADGKSMVMKLIELVSQKLKEFYDVNCSSEDVLNLDSSTDEKFSRHLIFLPHKTVFKDNTHIGNFVRTILQPAIRLMQSRAAVIPTEEAGNVLQCSAGAGLDGSLTNLPAVEDDSKDRPAIAHETKDVEMPHQGENLDFSFLIVNDKEGNKQLFVDLGKYKFYTKNRNFRMYKSSKAGKNVILKIAEDNKFIPNCEKDVSLEKAYFLSSLICNCVFVACGFTDPTEGYQGSPYPEIDNFVRSLVNRGGLQGGIRQWSYFSLKELLIYDISGYRWCENIGRAHKSNNIMILVDLKNEVWYQKCHDPVCREQNFKSQSFPLPPGICLPSLFKEEEESMLMDDRGHTEGKVHPHSNVSELSKSSVSPENSCSQDFLLSDSEWENTSDDACFLEAAEDVELAEAADDSLNYAMEEIPDEVLLEALRK</sequence>
<dbReference type="EC" id="2.7.7.102" evidence="7"/>
<dbReference type="GO" id="GO:0009411">
    <property type="term" value="P:response to UV"/>
    <property type="evidence" value="ECO:0007669"/>
    <property type="project" value="TreeGrafter"/>
</dbReference>
<comment type="catalytic activity">
    <reaction evidence="6">
        <text>ssDNA + n NTP = ssDNA/pppN(pN)n-1 hybrid + (n-1) diphosphate.</text>
        <dbReference type="EC" id="2.7.7.102"/>
    </reaction>
</comment>
<dbReference type="EMBL" id="WBNL01000066">
    <property type="protein sequence ID" value="NXE61002.1"/>
    <property type="molecule type" value="Genomic_DNA"/>
</dbReference>
<dbReference type="CDD" id="cd22256">
    <property type="entry name" value="PrimPol_RBD"/>
    <property type="match status" value="1"/>
</dbReference>
<dbReference type="InterPro" id="IPR044917">
    <property type="entry name" value="PRIMPOL"/>
</dbReference>
<protein>
    <recommendedName>
        <fullName evidence="5">DNA-directed primase/polymerase protein</fullName>
        <ecNumber evidence="7">2.7.7.102</ecNumber>
        <ecNumber evidence="2">2.7.7.7</ecNumber>
    </recommendedName>
</protein>
<evidence type="ECO:0000256" key="5">
    <source>
        <dbReference type="ARBA" id="ARBA00026139"/>
    </source>
</evidence>
<keyword evidence="4" id="KW-0239">DNA-directed DNA polymerase</keyword>
<dbReference type="PANTHER" id="PTHR31399:SF0">
    <property type="entry name" value="DNA-DIRECTED PRIMASE_POLYMERASE PROTEIN"/>
    <property type="match status" value="1"/>
</dbReference>
<comment type="catalytic activity">
    <reaction evidence="8">
        <text>DNA(n) + a 2'-deoxyribonucleoside 5'-triphosphate = DNA(n+1) + diphosphate</text>
        <dbReference type="Rhea" id="RHEA:22508"/>
        <dbReference type="Rhea" id="RHEA-COMP:17339"/>
        <dbReference type="Rhea" id="RHEA-COMP:17340"/>
        <dbReference type="ChEBI" id="CHEBI:33019"/>
        <dbReference type="ChEBI" id="CHEBI:61560"/>
        <dbReference type="ChEBI" id="CHEBI:173112"/>
        <dbReference type="EC" id="2.7.7.7"/>
    </reaction>
    <physiologicalReaction direction="left-to-right" evidence="8">
        <dbReference type="Rhea" id="RHEA:22509"/>
    </physiologicalReaction>
</comment>
<dbReference type="GO" id="GO:0006264">
    <property type="term" value="P:mitochondrial DNA replication"/>
    <property type="evidence" value="ECO:0007669"/>
    <property type="project" value="TreeGrafter"/>
</dbReference>
<dbReference type="PANTHER" id="PTHR31399">
    <property type="entry name" value="DNA-DIRECTED PRIMASE / POLYMERASE PROTEIN"/>
    <property type="match status" value="1"/>
</dbReference>
<dbReference type="GO" id="GO:0003682">
    <property type="term" value="F:chromatin binding"/>
    <property type="evidence" value="ECO:0007669"/>
    <property type="project" value="TreeGrafter"/>
</dbReference>
<evidence type="ECO:0000256" key="6">
    <source>
        <dbReference type="ARBA" id="ARBA00044677"/>
    </source>
</evidence>
<keyword evidence="3" id="KW-0240">DNA-directed RNA polymerase</keyword>
<evidence type="ECO:0000256" key="7">
    <source>
        <dbReference type="ARBA" id="ARBA00044768"/>
    </source>
</evidence>
<dbReference type="Proteomes" id="UP000603627">
    <property type="component" value="Unassembled WGS sequence"/>
</dbReference>
<name>A0A851ZT02_CALOR</name>